<evidence type="ECO:0000256" key="10">
    <source>
        <dbReference type="RuleBase" id="RU365067"/>
    </source>
</evidence>
<evidence type="ECO:0000256" key="3">
    <source>
        <dbReference type="ARBA" id="ARBA00010288"/>
    </source>
</evidence>
<evidence type="ECO:0000256" key="9">
    <source>
        <dbReference type="ARBA" id="ARBA00045912"/>
    </source>
</evidence>
<gene>
    <name evidence="11" type="ORF">BCR37DRAFT_408156</name>
</gene>
<dbReference type="GeneID" id="63788733"/>
<dbReference type="STRING" id="56484.A0A1Y2FMG4"/>
<evidence type="ECO:0000256" key="2">
    <source>
        <dbReference type="ARBA" id="ARBA00004922"/>
    </source>
</evidence>
<evidence type="ECO:0000256" key="1">
    <source>
        <dbReference type="ARBA" id="ARBA00004477"/>
    </source>
</evidence>
<feature type="transmembrane region" description="Helical" evidence="10">
    <location>
        <begin position="161"/>
        <end position="181"/>
    </location>
</feature>
<dbReference type="PANTHER" id="PTHR13117">
    <property type="entry name" value="ENDOPLASMIC RETICULUM MULTISPAN TRANSMEMBRANE PROTEIN-RELATED"/>
    <property type="match status" value="1"/>
</dbReference>
<feature type="transmembrane region" description="Helical" evidence="10">
    <location>
        <begin position="391"/>
        <end position="408"/>
    </location>
</feature>
<protein>
    <recommendedName>
        <fullName evidence="8 10">Man(5)GlcNAc(2)-PP-dolichol translocation protein RFT1</fullName>
    </recommendedName>
</protein>
<keyword evidence="5 10" id="KW-0256">Endoplasmic reticulum</keyword>
<comment type="similarity">
    <text evidence="3 10">Belongs to the RFT1 family.</text>
</comment>
<dbReference type="InterPro" id="IPR007594">
    <property type="entry name" value="RFT1"/>
</dbReference>
<evidence type="ECO:0000313" key="11">
    <source>
        <dbReference type="EMBL" id="ORY84416.1"/>
    </source>
</evidence>
<comment type="pathway">
    <text evidence="2">Protein modification; protein glycosylation.</text>
</comment>
<reference evidence="11 12" key="1">
    <citation type="submission" date="2016-07" db="EMBL/GenBank/DDBJ databases">
        <title>Pervasive Adenine N6-methylation of Active Genes in Fungi.</title>
        <authorList>
            <consortium name="DOE Joint Genome Institute"/>
            <person name="Mondo S.J."/>
            <person name="Dannebaum R.O."/>
            <person name="Kuo R.C."/>
            <person name="Labutti K."/>
            <person name="Haridas S."/>
            <person name="Kuo A."/>
            <person name="Salamov A."/>
            <person name="Ahrendt S.R."/>
            <person name="Lipzen A."/>
            <person name="Sullivan W."/>
            <person name="Andreopoulos W.B."/>
            <person name="Clum A."/>
            <person name="Lindquist E."/>
            <person name="Daum C."/>
            <person name="Ramamoorthy G.K."/>
            <person name="Gryganskyi A."/>
            <person name="Culley D."/>
            <person name="Magnuson J.K."/>
            <person name="James T.Y."/>
            <person name="O'Malley M.A."/>
            <person name="Stajich J.E."/>
            <person name="Spatafora J.W."/>
            <person name="Visel A."/>
            <person name="Grigoriev I.V."/>
        </authorList>
    </citation>
    <scope>NUCLEOTIDE SEQUENCE [LARGE SCALE GENOMIC DNA]</scope>
    <source>
        <strain evidence="11 12">12-1054</strain>
    </source>
</reference>
<feature type="transmembrane region" description="Helical" evidence="10">
    <location>
        <begin position="87"/>
        <end position="110"/>
    </location>
</feature>
<evidence type="ECO:0000313" key="12">
    <source>
        <dbReference type="Proteomes" id="UP000193685"/>
    </source>
</evidence>
<feature type="transmembrane region" description="Helical" evidence="10">
    <location>
        <begin position="455"/>
        <end position="472"/>
    </location>
</feature>
<feature type="transmembrane region" description="Helical" evidence="10">
    <location>
        <begin position="187"/>
        <end position="206"/>
    </location>
</feature>
<evidence type="ECO:0000256" key="6">
    <source>
        <dbReference type="ARBA" id="ARBA00022989"/>
    </source>
</evidence>
<proteinExistence type="inferred from homology"/>
<name>A0A1Y2FMG4_PROLT</name>
<organism evidence="11 12">
    <name type="scientific">Protomyces lactucae-debilis</name>
    <dbReference type="NCBI Taxonomy" id="2754530"/>
    <lineage>
        <taxon>Eukaryota</taxon>
        <taxon>Fungi</taxon>
        <taxon>Dikarya</taxon>
        <taxon>Ascomycota</taxon>
        <taxon>Taphrinomycotina</taxon>
        <taxon>Taphrinomycetes</taxon>
        <taxon>Taphrinales</taxon>
        <taxon>Protomycetaceae</taxon>
        <taxon>Protomyces</taxon>
    </lineage>
</organism>
<comment type="function">
    <text evidence="9 10">Intramembrane glycolipid transporter that operates in the biosynthetic pathway of dolichol-linked oligosaccharides, the glycan precursors employed in protein asparagine (N)-glycosylation. The sequential addition of sugars to dolichol pyrophosphate produces dolichol-linked oligosaccharides containing fourteen sugars, including two GlcNAcs, nine mannoses and three glucoses. Once assembled, the oligosaccharide is transferred from the lipid to nascent proteins by oligosaccharyltransferases. The assembly of dolichol-linked oligosaccharides begins on the cytosolic side of the endoplasmic reticulum membrane and finishes in its lumen. RFT1 could mediate the translocation of the cytosolically oriented intermediate DolPP-GlcNAc2Man5, produced by ALG11, into the ER lumen where dolichol-linked oligosaccharides assembly continues. However, the intramembrane lipid transporter activity could not be confirmed in vitro.</text>
</comment>
<feature type="transmembrane region" description="Helical" evidence="10">
    <location>
        <begin position="122"/>
        <end position="140"/>
    </location>
</feature>
<dbReference type="GO" id="GO:0006488">
    <property type="term" value="P:dolichol-linked oligosaccharide biosynthetic process"/>
    <property type="evidence" value="ECO:0007669"/>
    <property type="project" value="InterPro"/>
</dbReference>
<feature type="transmembrane region" description="Helical" evidence="10">
    <location>
        <begin position="12"/>
        <end position="34"/>
    </location>
</feature>
<evidence type="ECO:0000256" key="7">
    <source>
        <dbReference type="ARBA" id="ARBA00023136"/>
    </source>
</evidence>
<keyword evidence="12" id="KW-1185">Reference proteome</keyword>
<dbReference type="OMA" id="WPGKLFG"/>
<dbReference type="PANTHER" id="PTHR13117:SF5">
    <property type="entry name" value="PROTEIN RFT1 HOMOLOG"/>
    <property type="match status" value="1"/>
</dbReference>
<dbReference type="GO" id="GO:0005789">
    <property type="term" value="C:endoplasmic reticulum membrane"/>
    <property type="evidence" value="ECO:0007669"/>
    <property type="project" value="UniProtKB-SubCell"/>
</dbReference>
<keyword evidence="10" id="KW-0813">Transport</keyword>
<keyword evidence="4 10" id="KW-0812">Transmembrane</keyword>
<feature type="transmembrane region" description="Helical" evidence="10">
    <location>
        <begin position="314"/>
        <end position="340"/>
    </location>
</feature>
<evidence type="ECO:0000256" key="5">
    <source>
        <dbReference type="ARBA" id="ARBA00022824"/>
    </source>
</evidence>
<comment type="caution">
    <text evidence="11">The sequence shown here is derived from an EMBL/GenBank/DDBJ whole genome shotgun (WGS) entry which is preliminary data.</text>
</comment>
<comment type="subcellular location">
    <subcellularLocation>
        <location evidence="1 10">Endoplasmic reticulum membrane</location>
        <topology evidence="1 10">Multi-pass membrane protein</topology>
    </subcellularLocation>
</comment>
<dbReference type="AlphaFoldDB" id="A0A1Y2FMG4"/>
<feature type="transmembrane region" description="Helical" evidence="10">
    <location>
        <begin position="360"/>
        <end position="379"/>
    </location>
</feature>
<evidence type="ECO:0000256" key="4">
    <source>
        <dbReference type="ARBA" id="ARBA00022692"/>
    </source>
</evidence>
<evidence type="ECO:0000256" key="8">
    <source>
        <dbReference type="ARBA" id="ARBA00044793"/>
    </source>
</evidence>
<dbReference type="EMBL" id="MCFI01000006">
    <property type="protein sequence ID" value="ORY84416.1"/>
    <property type="molecule type" value="Genomic_DNA"/>
</dbReference>
<feature type="transmembrane region" description="Helical" evidence="10">
    <location>
        <begin position="484"/>
        <end position="502"/>
    </location>
</feature>
<keyword evidence="6 10" id="KW-1133">Transmembrane helix</keyword>
<dbReference type="OrthoDB" id="9979195at2759"/>
<accession>A0A1Y2FMG4</accession>
<dbReference type="GO" id="GO:0034203">
    <property type="term" value="P:glycolipid translocation"/>
    <property type="evidence" value="ECO:0007669"/>
    <property type="project" value="TreeGrafter"/>
</dbReference>
<dbReference type="RefSeq" id="XP_040726434.1">
    <property type="nucleotide sequence ID" value="XM_040872134.1"/>
</dbReference>
<keyword evidence="7 10" id="KW-0472">Membrane</keyword>
<dbReference type="Proteomes" id="UP000193685">
    <property type="component" value="Unassembled WGS sequence"/>
</dbReference>
<dbReference type="Pfam" id="PF04506">
    <property type="entry name" value="Rft-1"/>
    <property type="match status" value="1"/>
</dbReference>
<sequence length="516" mass="56620">MASLLGASLRGTSYLIGLQLVSRVLTFSLNTLILRYTSPSVFGFATIQLELLLNTILFLCREGFRLSVQRLPSVGDEKAQQQTKQEIINLSCIPVVLGLFLSSATTSAFLTYAPEESLSIPYFRRTVILYGVATMLELLSEPAYNLALHSLAFKRRAACEGIAVFVRCIVTFASAFSARSYNMGALPFAYGQLAYAITLVMAYLFATQNSLLPKTSQPGRWFDTSSLRFAITSTMQGILKHFLTEGDKVLLSWFSSNAEQGTYGLAANYGGLVARIILQPIEEASRSFFGQLNGRSKENKEIDKKQTQASKNAFVALLSLYAVISALTVSIVPRIMAVALPWFLGKSSRWSNITPVLVAYVYYLPFLAANGVLEAFFAATATAADLKRQSFAWLGFSVLYGIAGYTFSSWGASGLVAANAFNLALRIVYAWQYARGYFLERKDSLAMTEVLPHPMTCSVCALGSALVRVISLSSEASAREFLSYLFRVGALGLAMLSTTIFIERKRFAAYYSATKI</sequence>